<dbReference type="GO" id="GO:0008615">
    <property type="term" value="P:pyridoxine biosynthetic process"/>
    <property type="evidence" value="ECO:0007669"/>
    <property type="project" value="TreeGrafter"/>
</dbReference>
<dbReference type="Proteomes" id="UP000078228">
    <property type="component" value="Unassembled WGS sequence"/>
</dbReference>
<evidence type="ECO:0000313" key="4">
    <source>
        <dbReference type="EMBL" id="OAU94565.1"/>
    </source>
</evidence>
<dbReference type="SUPFAM" id="SSF53659">
    <property type="entry name" value="Isocitrate/Isopropylmalate dehydrogenase-like"/>
    <property type="match status" value="1"/>
</dbReference>
<dbReference type="Gene3D" id="3.40.718.10">
    <property type="entry name" value="Isopropylmalate Dehydrogenase"/>
    <property type="match status" value="1"/>
</dbReference>
<proteinExistence type="predicted"/>
<protein>
    <submittedName>
        <fullName evidence="4">4-hydroxythreonine-4-phosphate dehydrogenase</fullName>
        <ecNumber evidence="4">1.1.1.262</ecNumber>
    </submittedName>
</protein>
<dbReference type="AlphaFoldDB" id="A0A198UDT6"/>
<keyword evidence="2 4" id="KW-0560">Oxidoreductase</keyword>
<dbReference type="NCBIfam" id="TIGR00557">
    <property type="entry name" value="pdxA"/>
    <property type="match status" value="1"/>
</dbReference>
<dbReference type="OrthoDB" id="9801783at2"/>
<keyword evidence="5" id="KW-1185">Reference proteome</keyword>
<sequence>MPNFDKNIINKSLDNWANYPLNHTPTKPMLITTGEPAGIGMDIVLDVIDAGDLSEGIWLITADKSAFVARAKALIKAGKLSKIPDFYVIDVPDKIDNITENWLDSQLTFNLKNQSKNHPLVIVLNIICRDEVIAGQLNTANAAMVERQLHLAHMLAKTQQIRAIITAPLQKSVMIQAGICLDNGEMFSGHTEYFMHKSNCHKVVMMLANRVMKVALVTTHLPLKDVSYAITANEIKQTVRITHQGLVTQFGILSPKILVCGLNPHAGEDGHLGDEEICIINPALKVLMAEGINISYAMPADTLFTPQHLANCDAVIAMYHDQGLAPLKSHGFGDTVNITLGLPYVRTSVDHGTALDLAGTGRASSSSLKQAIFYANKMSLSGFDFS</sequence>
<comment type="caution">
    <text evidence="4">The sequence shown here is derived from an EMBL/GenBank/DDBJ whole genome shotgun (WGS) entry which is preliminary data.</text>
</comment>
<evidence type="ECO:0000256" key="1">
    <source>
        <dbReference type="ARBA" id="ARBA00022723"/>
    </source>
</evidence>
<dbReference type="GO" id="GO:0050570">
    <property type="term" value="F:4-hydroxythreonine-4-phosphate dehydrogenase activity"/>
    <property type="evidence" value="ECO:0007669"/>
    <property type="project" value="UniProtKB-EC"/>
</dbReference>
<evidence type="ECO:0000313" key="5">
    <source>
        <dbReference type="Proteomes" id="UP000078228"/>
    </source>
</evidence>
<dbReference type="Pfam" id="PF04166">
    <property type="entry name" value="PdxA"/>
    <property type="match status" value="1"/>
</dbReference>
<dbReference type="PANTHER" id="PTHR30004:SF5">
    <property type="entry name" value="4-HYDROXYTHREONINE-4-PHOSPHATE DEHYDROGENASE"/>
    <property type="match status" value="1"/>
</dbReference>
<dbReference type="eggNOG" id="COG1995">
    <property type="taxonomic scope" value="Bacteria"/>
</dbReference>
<dbReference type="GO" id="GO:0042823">
    <property type="term" value="P:pyridoxal phosphate biosynthetic process"/>
    <property type="evidence" value="ECO:0007669"/>
    <property type="project" value="TreeGrafter"/>
</dbReference>
<accession>A0A198UDT6</accession>
<dbReference type="PATRIC" id="fig|480.237.peg.2030"/>
<name>A0A198UDT6_MORCA</name>
<reference evidence="4 5" key="1">
    <citation type="journal article" date="2016" name="Genome Biol. Evol.">
        <title>Comparative Genomic Analyses of the Moraxella catarrhalis Serosensitive and Seroresistant Lineages Demonstrate Their Independent Evolution.</title>
        <authorList>
            <person name="Earl J.P."/>
            <person name="de Vries S.P."/>
            <person name="Ahmed A."/>
            <person name="Powell E."/>
            <person name="Schultz M.P."/>
            <person name="Hermans P.W."/>
            <person name="Hill D.J."/>
            <person name="Zhou Z."/>
            <person name="Constantinidou C.I."/>
            <person name="Hu F.Z."/>
            <person name="Bootsma H.J."/>
            <person name="Ehrlich G.D."/>
        </authorList>
    </citation>
    <scope>NUCLEOTIDE SEQUENCE [LARGE SCALE GENOMIC DNA]</scope>
    <source>
        <strain evidence="4 5">Z7542</strain>
    </source>
</reference>
<dbReference type="EMBL" id="LXHC01000028">
    <property type="protein sequence ID" value="OAU94565.1"/>
    <property type="molecule type" value="Genomic_DNA"/>
</dbReference>
<keyword evidence="1" id="KW-0479">Metal-binding</keyword>
<dbReference type="EC" id="1.1.1.262" evidence="4"/>
<dbReference type="InterPro" id="IPR005255">
    <property type="entry name" value="PdxA_fam"/>
</dbReference>
<dbReference type="GO" id="GO:0046872">
    <property type="term" value="F:metal ion binding"/>
    <property type="evidence" value="ECO:0007669"/>
    <property type="project" value="UniProtKB-KW"/>
</dbReference>
<organism evidence="4 5">
    <name type="scientific">Moraxella catarrhalis</name>
    <name type="common">Branhamella catarrhalis</name>
    <dbReference type="NCBI Taxonomy" id="480"/>
    <lineage>
        <taxon>Bacteria</taxon>
        <taxon>Pseudomonadati</taxon>
        <taxon>Pseudomonadota</taxon>
        <taxon>Gammaproteobacteria</taxon>
        <taxon>Moraxellales</taxon>
        <taxon>Moraxellaceae</taxon>
        <taxon>Moraxella</taxon>
    </lineage>
</organism>
<dbReference type="RefSeq" id="WP_064611884.1">
    <property type="nucleotide sequence ID" value="NZ_LXHB01000136.1"/>
</dbReference>
<dbReference type="GO" id="GO:0051287">
    <property type="term" value="F:NAD binding"/>
    <property type="evidence" value="ECO:0007669"/>
    <property type="project" value="InterPro"/>
</dbReference>
<gene>
    <name evidence="4" type="ORF">AO384_1922</name>
</gene>
<evidence type="ECO:0000256" key="3">
    <source>
        <dbReference type="ARBA" id="ARBA00023027"/>
    </source>
</evidence>
<evidence type="ECO:0000256" key="2">
    <source>
        <dbReference type="ARBA" id="ARBA00023002"/>
    </source>
</evidence>
<dbReference type="PANTHER" id="PTHR30004">
    <property type="entry name" value="4-HYDROXYTHREONINE-4-PHOSPHATE DEHYDROGENASE"/>
    <property type="match status" value="1"/>
</dbReference>
<keyword evidence="3" id="KW-0520">NAD</keyword>